<keyword evidence="1" id="KW-0732">Signal</keyword>
<evidence type="ECO:0000259" key="2">
    <source>
        <dbReference type="Pfam" id="PF13568"/>
    </source>
</evidence>
<dbReference type="OrthoDB" id="1082211at2"/>
<dbReference type="EMBL" id="RYYU01000001">
    <property type="protein sequence ID" value="RUL59524.1"/>
    <property type="molecule type" value="Genomic_DNA"/>
</dbReference>
<feature type="signal peptide" evidence="1">
    <location>
        <begin position="1"/>
        <end position="20"/>
    </location>
</feature>
<keyword evidence="4" id="KW-1185">Reference proteome</keyword>
<gene>
    <name evidence="3" type="ORF">EHV08_06965</name>
</gene>
<dbReference type="Proteomes" id="UP000278983">
    <property type="component" value="Unassembled WGS sequence"/>
</dbReference>
<proteinExistence type="predicted"/>
<evidence type="ECO:0000313" key="3">
    <source>
        <dbReference type="EMBL" id="RUL59524.1"/>
    </source>
</evidence>
<dbReference type="RefSeq" id="WP_126678683.1">
    <property type="nucleotide sequence ID" value="NZ_CAUUVU010000003.1"/>
</dbReference>
<accession>A0A3S0PAU8</accession>
<dbReference type="AlphaFoldDB" id="A0A3S0PAU8"/>
<feature type="domain" description="Outer membrane protein beta-barrel" evidence="2">
    <location>
        <begin position="49"/>
        <end position="210"/>
    </location>
</feature>
<feature type="chain" id="PRO_5018771846" evidence="1">
    <location>
        <begin position="21"/>
        <end position="231"/>
    </location>
</feature>
<reference evidence="3 4" key="1">
    <citation type="submission" date="2018-12" db="EMBL/GenBank/DDBJ databases">
        <title>Genome sequencing of Prevotella sp. KCOM 3155 (= JS262).</title>
        <authorList>
            <person name="Kook J.-K."/>
            <person name="Park S.-N."/>
            <person name="Lim Y.K."/>
        </authorList>
    </citation>
    <scope>NUCLEOTIDE SEQUENCE [LARGE SCALE GENOMIC DNA]</scope>
    <source>
        <strain evidence="3 4">KCOM 3155</strain>
    </source>
</reference>
<organism evidence="3 4">
    <name type="scientific">Prevotella koreensis</name>
    <dbReference type="NCBI Taxonomy" id="2490854"/>
    <lineage>
        <taxon>Bacteria</taxon>
        <taxon>Pseudomonadati</taxon>
        <taxon>Bacteroidota</taxon>
        <taxon>Bacteroidia</taxon>
        <taxon>Bacteroidales</taxon>
        <taxon>Prevotellaceae</taxon>
        <taxon>Prevotella</taxon>
    </lineage>
</organism>
<comment type="caution">
    <text evidence="3">The sequence shown here is derived from an EMBL/GenBank/DDBJ whole genome shotgun (WGS) entry which is preliminary data.</text>
</comment>
<sequence>MKKIIATIALAAFVMMPSYAQSYKRSKYYNRNTRHLDYGSRTRGGFGNNDVYYGFRVGPAFTTVNSDNALLDGGKTKTGLNVGFAVGVELTDRAPLYFETGAYYIEKGGKNQKGPLDFTYNLGYLELPFVIKYIYSIDNTFSIQPFFGGYFSCGVAGKIKNYQNRKAYSSFDGDYDGAFERLDAGLRMGVGLGIDMFYTDLTYDLGLSNIGHDAFDECNNSAVMLTFGVNF</sequence>
<evidence type="ECO:0000313" key="4">
    <source>
        <dbReference type="Proteomes" id="UP000278983"/>
    </source>
</evidence>
<protein>
    <submittedName>
        <fullName evidence="3">PorT family protein</fullName>
    </submittedName>
</protein>
<dbReference type="Pfam" id="PF13568">
    <property type="entry name" value="OMP_b-brl_2"/>
    <property type="match status" value="1"/>
</dbReference>
<dbReference type="InterPro" id="IPR025665">
    <property type="entry name" value="Beta-barrel_OMP_2"/>
</dbReference>
<evidence type="ECO:0000256" key="1">
    <source>
        <dbReference type="SAM" id="SignalP"/>
    </source>
</evidence>
<name>A0A3S0PAU8_9BACT</name>